<dbReference type="PROSITE" id="PS51746">
    <property type="entry name" value="PPM_2"/>
    <property type="match status" value="1"/>
</dbReference>
<dbReference type="Pfam" id="PF00481">
    <property type="entry name" value="PP2C"/>
    <property type="match status" value="1"/>
</dbReference>
<comment type="caution">
    <text evidence="12">The sequence shown here is derived from an EMBL/GenBank/DDBJ whole genome shotgun (WGS) entry which is preliminary data.</text>
</comment>
<comment type="similarity">
    <text evidence="9">Belongs to the PP2C family.</text>
</comment>
<keyword evidence="6" id="KW-0460">Magnesium</keyword>
<feature type="region of interest" description="Disordered" evidence="10">
    <location>
        <begin position="239"/>
        <end position="260"/>
    </location>
</feature>
<evidence type="ECO:0000256" key="6">
    <source>
        <dbReference type="ARBA" id="ARBA00022842"/>
    </source>
</evidence>
<organism evidence="12 13">
    <name type="scientific">Trapa natans</name>
    <name type="common">Water chestnut</name>
    <dbReference type="NCBI Taxonomy" id="22666"/>
    <lineage>
        <taxon>Eukaryota</taxon>
        <taxon>Viridiplantae</taxon>
        <taxon>Streptophyta</taxon>
        <taxon>Embryophyta</taxon>
        <taxon>Tracheophyta</taxon>
        <taxon>Spermatophyta</taxon>
        <taxon>Magnoliopsida</taxon>
        <taxon>eudicotyledons</taxon>
        <taxon>Gunneridae</taxon>
        <taxon>Pentapetalae</taxon>
        <taxon>rosids</taxon>
        <taxon>malvids</taxon>
        <taxon>Myrtales</taxon>
        <taxon>Lythraceae</taxon>
        <taxon>Trapa</taxon>
    </lineage>
</organism>
<evidence type="ECO:0000313" key="13">
    <source>
        <dbReference type="Proteomes" id="UP001346149"/>
    </source>
</evidence>
<evidence type="ECO:0000313" key="12">
    <source>
        <dbReference type="EMBL" id="KAK4788089.1"/>
    </source>
</evidence>
<evidence type="ECO:0000256" key="3">
    <source>
        <dbReference type="ARBA" id="ARBA00013081"/>
    </source>
</evidence>
<dbReference type="InterPro" id="IPR036457">
    <property type="entry name" value="PPM-type-like_dom_sf"/>
</dbReference>
<evidence type="ECO:0000256" key="2">
    <source>
        <dbReference type="ARBA" id="ARBA00001946"/>
    </source>
</evidence>
<dbReference type="PANTHER" id="PTHR47992">
    <property type="entry name" value="PROTEIN PHOSPHATASE"/>
    <property type="match status" value="1"/>
</dbReference>
<keyword evidence="4" id="KW-0479">Metal-binding</keyword>
<dbReference type="GO" id="GO:0046872">
    <property type="term" value="F:metal ion binding"/>
    <property type="evidence" value="ECO:0007669"/>
    <property type="project" value="UniProtKB-KW"/>
</dbReference>
<keyword evidence="7 9" id="KW-0904">Protein phosphatase</keyword>
<keyword evidence="13" id="KW-1185">Reference proteome</keyword>
<dbReference type="FunFam" id="3.60.40.10:FF:000291">
    <property type="entry name" value="Protein phosphatase 2C 50"/>
    <property type="match status" value="1"/>
</dbReference>
<protein>
    <recommendedName>
        <fullName evidence="3">protein-serine/threonine phosphatase</fullName>
        <ecNumber evidence="3">3.1.3.16</ecNumber>
    </recommendedName>
</protein>
<evidence type="ECO:0000256" key="1">
    <source>
        <dbReference type="ARBA" id="ARBA00001936"/>
    </source>
</evidence>
<evidence type="ECO:0000256" key="4">
    <source>
        <dbReference type="ARBA" id="ARBA00022723"/>
    </source>
</evidence>
<dbReference type="EC" id="3.1.3.16" evidence="3"/>
<dbReference type="Proteomes" id="UP001346149">
    <property type="component" value="Unassembled WGS sequence"/>
</dbReference>
<dbReference type="AlphaFoldDB" id="A0AAN7R100"/>
<evidence type="ECO:0000256" key="10">
    <source>
        <dbReference type="SAM" id="MobiDB-lite"/>
    </source>
</evidence>
<dbReference type="SMART" id="SM00331">
    <property type="entry name" value="PP2C_SIG"/>
    <property type="match status" value="1"/>
</dbReference>
<feature type="domain" description="PPM-type phosphatase" evidence="11">
    <location>
        <begin position="167"/>
        <end position="482"/>
    </location>
</feature>
<name>A0AAN7R100_TRANT</name>
<dbReference type="InterPro" id="IPR000222">
    <property type="entry name" value="PP2C_BS"/>
</dbReference>
<comment type="cofactor">
    <cofactor evidence="1">
        <name>Mn(2+)</name>
        <dbReference type="ChEBI" id="CHEBI:29035"/>
    </cofactor>
</comment>
<dbReference type="Gene3D" id="3.60.40.10">
    <property type="entry name" value="PPM-type phosphatase domain"/>
    <property type="match status" value="1"/>
</dbReference>
<dbReference type="SMART" id="SM00332">
    <property type="entry name" value="PP2Cc"/>
    <property type="match status" value="1"/>
</dbReference>
<dbReference type="InterPro" id="IPR001932">
    <property type="entry name" value="PPM-type_phosphatase-like_dom"/>
</dbReference>
<dbReference type="SUPFAM" id="SSF81606">
    <property type="entry name" value="PP2C-like"/>
    <property type="match status" value="1"/>
</dbReference>
<evidence type="ECO:0000256" key="9">
    <source>
        <dbReference type="RuleBase" id="RU003465"/>
    </source>
</evidence>
<feature type="region of interest" description="Disordered" evidence="10">
    <location>
        <begin position="139"/>
        <end position="165"/>
    </location>
</feature>
<keyword evidence="8" id="KW-0464">Manganese</keyword>
<evidence type="ECO:0000256" key="7">
    <source>
        <dbReference type="ARBA" id="ARBA00022912"/>
    </source>
</evidence>
<gene>
    <name evidence="12" type="ORF">SAY86_019408</name>
</gene>
<dbReference type="InterPro" id="IPR015655">
    <property type="entry name" value="PP2C"/>
</dbReference>
<dbReference type="GO" id="GO:0004722">
    <property type="term" value="F:protein serine/threonine phosphatase activity"/>
    <property type="evidence" value="ECO:0007669"/>
    <property type="project" value="UniProtKB-EC"/>
</dbReference>
<comment type="cofactor">
    <cofactor evidence="2">
        <name>Mg(2+)</name>
        <dbReference type="ChEBI" id="CHEBI:18420"/>
    </cofactor>
</comment>
<evidence type="ECO:0000256" key="5">
    <source>
        <dbReference type="ARBA" id="ARBA00022801"/>
    </source>
</evidence>
<reference evidence="12 13" key="1">
    <citation type="journal article" date="2023" name="Hortic Res">
        <title>Pangenome of water caltrop reveals structural variations and asymmetric subgenome divergence after allopolyploidization.</title>
        <authorList>
            <person name="Zhang X."/>
            <person name="Chen Y."/>
            <person name="Wang L."/>
            <person name="Yuan Y."/>
            <person name="Fang M."/>
            <person name="Shi L."/>
            <person name="Lu R."/>
            <person name="Comes H.P."/>
            <person name="Ma Y."/>
            <person name="Chen Y."/>
            <person name="Huang G."/>
            <person name="Zhou Y."/>
            <person name="Zheng Z."/>
            <person name="Qiu Y."/>
        </authorList>
    </citation>
    <scope>NUCLEOTIDE SEQUENCE [LARGE SCALE GENOMIC DNA]</scope>
    <source>
        <strain evidence="12">F231</strain>
    </source>
</reference>
<proteinExistence type="inferred from homology"/>
<dbReference type="CDD" id="cd00143">
    <property type="entry name" value="PP2Cc"/>
    <property type="match status" value="1"/>
</dbReference>
<accession>A0AAN7R100</accession>
<dbReference type="PROSITE" id="PS01032">
    <property type="entry name" value="PPM_1"/>
    <property type="match status" value="1"/>
</dbReference>
<sequence length="485" mass="53215">MVANSTPQLQTFYRSPDYYVSVGKCQFRPTSRGIISNREGERDSYSEEKNSCAWRMTDFYGRMPNKDGDDNDYADRCRERRRRRIQMRRLSSAGSSMLAAAASSLREGAAADPIPEPPLLVSSRNGKRPHVSDGVVHLLTSSSSSSGDDPDLPVPADSSKRREPEPVYGVMSVTGRSREMEDAVDVRTSLCRPEVAYCRPVHFFGVFDGHGGSHVAVLLSSKMHVLLEEELMRAKRPEENGSMKQRLSMVGGSNGGDKEEKWREAMKTAFRRADEMAVTICPCGRSGARCTCHPMDVALGGSTAVVAVLTPDHIVLGNCGDSRAVLCRGGRATPLTRDHKPERSDEHARILALGGQVIFLDGHRVQGILAMSRAIGDKLLKPYVTAEPETVIVRRDPKDEFLIIASDGLWDVLTNELACEIVSRCLHEGSPLTIDLNSGPIEEEETDHPLYPSRSALAAALLTRLALGRKSSDNISVIVVDLKRS</sequence>
<evidence type="ECO:0000256" key="8">
    <source>
        <dbReference type="ARBA" id="ARBA00023211"/>
    </source>
</evidence>
<keyword evidence="5 9" id="KW-0378">Hydrolase</keyword>
<dbReference type="EMBL" id="JAXQNO010000011">
    <property type="protein sequence ID" value="KAK4788089.1"/>
    <property type="molecule type" value="Genomic_DNA"/>
</dbReference>
<evidence type="ECO:0000259" key="11">
    <source>
        <dbReference type="PROSITE" id="PS51746"/>
    </source>
</evidence>